<organism evidence="2 3">
    <name type="scientific">Microbispora oryzae</name>
    <dbReference type="NCBI Taxonomy" id="2806554"/>
    <lineage>
        <taxon>Bacteria</taxon>
        <taxon>Bacillati</taxon>
        <taxon>Actinomycetota</taxon>
        <taxon>Actinomycetes</taxon>
        <taxon>Streptosporangiales</taxon>
        <taxon>Streptosporangiaceae</taxon>
        <taxon>Microbispora</taxon>
    </lineage>
</organism>
<keyword evidence="3" id="KW-1185">Reference proteome</keyword>
<gene>
    <name evidence="2" type="ORF">JOL79_18480</name>
</gene>
<proteinExistence type="predicted"/>
<protein>
    <submittedName>
        <fullName evidence="2">Acyl carrier protein</fullName>
    </submittedName>
</protein>
<comment type="caution">
    <text evidence="2">The sequence shown here is derived from an EMBL/GenBank/DDBJ whole genome shotgun (WGS) entry which is preliminary data.</text>
</comment>
<dbReference type="Gene3D" id="1.10.1200.10">
    <property type="entry name" value="ACP-like"/>
    <property type="match status" value="1"/>
</dbReference>
<dbReference type="Proteomes" id="UP000674234">
    <property type="component" value="Unassembled WGS sequence"/>
</dbReference>
<evidence type="ECO:0000313" key="3">
    <source>
        <dbReference type="Proteomes" id="UP000674234"/>
    </source>
</evidence>
<dbReference type="Pfam" id="PF00550">
    <property type="entry name" value="PP-binding"/>
    <property type="match status" value="1"/>
</dbReference>
<dbReference type="SUPFAM" id="SSF47336">
    <property type="entry name" value="ACP-like"/>
    <property type="match status" value="1"/>
</dbReference>
<feature type="domain" description="Carrier" evidence="1">
    <location>
        <begin position="1"/>
        <end position="44"/>
    </location>
</feature>
<dbReference type="RefSeq" id="WP_210157166.1">
    <property type="nucleotide sequence ID" value="NZ_JAFCNB010000009.1"/>
</dbReference>
<dbReference type="InterPro" id="IPR009081">
    <property type="entry name" value="PP-bd_ACP"/>
</dbReference>
<reference evidence="2" key="1">
    <citation type="submission" date="2021-02" db="EMBL/GenBank/DDBJ databases">
        <title>Draft genome sequence of Microbispora sp. RL4-1S isolated from rice leaves in Thailand.</title>
        <authorList>
            <person name="Muangham S."/>
            <person name="Duangmal K."/>
        </authorList>
    </citation>
    <scope>NUCLEOTIDE SEQUENCE</scope>
    <source>
        <strain evidence="2">RL4-1S</strain>
    </source>
</reference>
<dbReference type="EMBL" id="JAFCNB010000009">
    <property type="protein sequence ID" value="MBP2705805.1"/>
    <property type="molecule type" value="Genomic_DNA"/>
</dbReference>
<dbReference type="AlphaFoldDB" id="A0A941AJ08"/>
<evidence type="ECO:0000259" key="1">
    <source>
        <dbReference type="PROSITE" id="PS50075"/>
    </source>
</evidence>
<sequence length="49" mass="5403">MDSLASVELLLAVEERFGVTLFNDERAARVSTVGDLIALLETTPVRDRL</sequence>
<accession>A0A941AJ08</accession>
<name>A0A941AJ08_9ACTN</name>
<dbReference type="InterPro" id="IPR036736">
    <property type="entry name" value="ACP-like_sf"/>
</dbReference>
<evidence type="ECO:0000313" key="2">
    <source>
        <dbReference type="EMBL" id="MBP2705805.1"/>
    </source>
</evidence>
<dbReference type="PROSITE" id="PS50075">
    <property type="entry name" value="CARRIER"/>
    <property type="match status" value="1"/>
</dbReference>